<reference evidence="1 2" key="1">
    <citation type="submission" date="2021-06" db="EMBL/GenBank/DDBJ databases">
        <authorList>
            <person name="Palmer J.M."/>
        </authorList>
    </citation>
    <scope>NUCLEOTIDE SEQUENCE [LARGE SCALE GENOMIC DNA]</scope>
    <source>
        <strain evidence="1 2">XR_2019</strain>
        <tissue evidence="1">Muscle</tissue>
    </source>
</reference>
<keyword evidence="2" id="KW-1185">Reference proteome</keyword>
<comment type="caution">
    <text evidence="1">The sequence shown here is derived from an EMBL/GenBank/DDBJ whole genome shotgun (WGS) entry which is preliminary data.</text>
</comment>
<sequence>MTFVSLAHIYLNPSNTNIVDNDNTVGMYCAALYNVCKTYHHITVYLNWDWAGRALIRETAKRSMVTQEKLQRSTAQVGVFVERTKTTNVEIYFDFIFPPSFVHFSEVQVPVCLHFCLKSKMFLRLYNNGNMQLPALLLL</sequence>
<evidence type="ECO:0000313" key="2">
    <source>
        <dbReference type="Proteomes" id="UP001444071"/>
    </source>
</evidence>
<name>A0ABV0WY83_9TELE</name>
<proteinExistence type="predicted"/>
<gene>
    <name evidence="1" type="ORF">XENORESO_003034</name>
</gene>
<accession>A0ABV0WY83</accession>
<dbReference type="Proteomes" id="UP001444071">
    <property type="component" value="Unassembled WGS sequence"/>
</dbReference>
<evidence type="ECO:0000313" key="1">
    <source>
        <dbReference type="EMBL" id="MEQ2273352.1"/>
    </source>
</evidence>
<organism evidence="1 2">
    <name type="scientific">Xenotaenia resolanae</name>
    <dbReference type="NCBI Taxonomy" id="208358"/>
    <lineage>
        <taxon>Eukaryota</taxon>
        <taxon>Metazoa</taxon>
        <taxon>Chordata</taxon>
        <taxon>Craniata</taxon>
        <taxon>Vertebrata</taxon>
        <taxon>Euteleostomi</taxon>
        <taxon>Actinopterygii</taxon>
        <taxon>Neopterygii</taxon>
        <taxon>Teleostei</taxon>
        <taxon>Neoteleostei</taxon>
        <taxon>Acanthomorphata</taxon>
        <taxon>Ovalentaria</taxon>
        <taxon>Atherinomorphae</taxon>
        <taxon>Cyprinodontiformes</taxon>
        <taxon>Goodeidae</taxon>
        <taxon>Xenotaenia</taxon>
    </lineage>
</organism>
<protein>
    <submittedName>
        <fullName evidence="1">Uncharacterized protein</fullName>
    </submittedName>
</protein>
<dbReference type="EMBL" id="JAHRIM010071578">
    <property type="protein sequence ID" value="MEQ2273352.1"/>
    <property type="molecule type" value="Genomic_DNA"/>
</dbReference>